<dbReference type="SUPFAM" id="SSF117143">
    <property type="entry name" value="Flagellar hook protein flgE"/>
    <property type="match status" value="1"/>
</dbReference>
<dbReference type="InterPro" id="IPR001444">
    <property type="entry name" value="Flag_bb_rod_N"/>
</dbReference>
<accession>A0ABZ2Y4I7</accession>
<evidence type="ECO:0000313" key="7">
    <source>
        <dbReference type="Proteomes" id="UP001486565"/>
    </source>
</evidence>
<dbReference type="NCBIfam" id="TIGR03506">
    <property type="entry name" value="FlgEFG_subfam"/>
    <property type="match status" value="1"/>
</dbReference>
<evidence type="ECO:0000259" key="5">
    <source>
        <dbReference type="Pfam" id="PF22692"/>
    </source>
</evidence>
<dbReference type="InterPro" id="IPR010930">
    <property type="entry name" value="Flg_bb/hook_C_dom"/>
</dbReference>
<feature type="domain" description="Flagellar hook protein FlgE/F/G-like D1" evidence="5">
    <location>
        <begin position="96"/>
        <end position="160"/>
    </location>
</feature>
<evidence type="ECO:0000313" key="6">
    <source>
        <dbReference type="EMBL" id="WZL68783.1"/>
    </source>
</evidence>
<dbReference type="InterPro" id="IPR019776">
    <property type="entry name" value="Flagellar_basal_body_rod_CS"/>
</dbReference>
<dbReference type="PANTHER" id="PTHR30435:SF19">
    <property type="entry name" value="FLAGELLAR BASAL-BODY ROD PROTEIN FLGG"/>
    <property type="match status" value="1"/>
</dbReference>
<proteinExistence type="inferred from homology"/>
<dbReference type="InterPro" id="IPR053967">
    <property type="entry name" value="LlgE_F_G-like_D1"/>
</dbReference>
<dbReference type="PANTHER" id="PTHR30435">
    <property type="entry name" value="FLAGELLAR PROTEIN"/>
    <property type="match status" value="1"/>
</dbReference>
<dbReference type="Pfam" id="PF22692">
    <property type="entry name" value="LlgE_F_G_D1"/>
    <property type="match status" value="1"/>
</dbReference>
<feature type="domain" description="Flagellar basal-body/hook protein C-terminal" evidence="4">
    <location>
        <begin position="203"/>
        <end position="247"/>
    </location>
</feature>
<comment type="similarity">
    <text evidence="1 2">Belongs to the flagella basal body rod proteins family.</text>
</comment>
<dbReference type="InterPro" id="IPR020013">
    <property type="entry name" value="Flagellar_FlgE/F/G"/>
</dbReference>
<evidence type="ECO:0000256" key="2">
    <source>
        <dbReference type="RuleBase" id="RU362116"/>
    </source>
</evidence>
<dbReference type="Pfam" id="PF00460">
    <property type="entry name" value="Flg_bb_rod"/>
    <property type="match status" value="1"/>
</dbReference>
<evidence type="ECO:0000256" key="1">
    <source>
        <dbReference type="ARBA" id="ARBA00009677"/>
    </source>
</evidence>
<organism evidence="6 7">
    <name type="scientific">Defluviitalea saccharophila</name>
    <dbReference type="NCBI Taxonomy" id="879970"/>
    <lineage>
        <taxon>Bacteria</taxon>
        <taxon>Bacillati</taxon>
        <taxon>Bacillota</taxon>
        <taxon>Clostridia</taxon>
        <taxon>Lachnospirales</taxon>
        <taxon>Defluviitaleaceae</taxon>
        <taxon>Defluviitalea</taxon>
    </lineage>
</organism>
<dbReference type="Pfam" id="PF06429">
    <property type="entry name" value="Flg_bbr_C"/>
    <property type="match status" value="1"/>
</dbReference>
<keyword evidence="6" id="KW-0282">Flagellum</keyword>
<dbReference type="RefSeq" id="WP_341875788.1">
    <property type="nucleotide sequence ID" value="NZ_CP121687.1"/>
</dbReference>
<dbReference type="EMBL" id="CP121687">
    <property type="protein sequence ID" value="WZL68783.1"/>
    <property type="molecule type" value="Genomic_DNA"/>
</dbReference>
<feature type="domain" description="Flagellar basal body rod protein N-terminal" evidence="3">
    <location>
        <begin position="5"/>
        <end position="35"/>
    </location>
</feature>
<keyword evidence="2" id="KW-0975">Bacterial flagellum</keyword>
<reference evidence="6 7" key="1">
    <citation type="submission" date="2023-03" db="EMBL/GenBank/DDBJ databases">
        <title>Novel Species.</title>
        <authorList>
            <person name="Ma S."/>
        </authorList>
    </citation>
    <scope>NUCLEOTIDE SEQUENCE [LARGE SCALE GENOMIC DNA]</scope>
    <source>
        <strain evidence="6 7">LIND6LT2</strain>
    </source>
</reference>
<evidence type="ECO:0000259" key="4">
    <source>
        <dbReference type="Pfam" id="PF06429"/>
    </source>
</evidence>
<dbReference type="Proteomes" id="UP001486565">
    <property type="component" value="Chromosome"/>
</dbReference>
<name>A0ABZ2Y4I7_9FIRM</name>
<evidence type="ECO:0000259" key="3">
    <source>
        <dbReference type="Pfam" id="PF00460"/>
    </source>
</evidence>
<keyword evidence="7" id="KW-1185">Reference proteome</keyword>
<dbReference type="InterPro" id="IPR037925">
    <property type="entry name" value="FlgE/F/G-like"/>
</dbReference>
<protein>
    <submittedName>
        <fullName evidence="6">Flagellar hook-basal body protein</fullName>
    </submittedName>
</protein>
<dbReference type="PROSITE" id="PS00588">
    <property type="entry name" value="FLAGELLA_BB_ROD"/>
    <property type="match status" value="1"/>
</dbReference>
<sequence length="252" mass="27991">MIRGLYTSAIGMKTQFNKMDVITNNLANVDTNGYKKDIVVSHSFPEELTKRINDMKNGFSNNRNIGTMSLGLYIDEIYTSYVQGALKQTNDPLNVAIQGKAFFAIGTEDGTEKYTRDGSFSLGPDGTLMTKEGNIVLGQNGAIRLEQGDIRIDEAGNIYVNDEFVDQLRILEFENPESLRKVGDNLLERTEGTMEKDVESRIAQGFLEGSNVSVVREMVDMITATRIYEANQKAIQTHDETLGKAVNEVGKI</sequence>
<comment type="subcellular location">
    <subcellularLocation>
        <location evidence="2">Bacterial flagellum basal body</location>
    </subcellularLocation>
</comment>
<keyword evidence="6" id="KW-0969">Cilium</keyword>
<gene>
    <name evidence="6" type="ORF">QBE51_08055</name>
</gene>
<keyword evidence="6" id="KW-0966">Cell projection</keyword>